<feature type="transmembrane region" description="Helical" evidence="23">
    <location>
        <begin position="99"/>
        <end position="118"/>
    </location>
</feature>
<reference evidence="25" key="1">
    <citation type="journal article" date="2021" name="Nat. Commun.">
        <title>Genetic determinants of endophytism in the Arabidopsis root mycobiome.</title>
        <authorList>
            <person name="Mesny F."/>
            <person name="Miyauchi S."/>
            <person name="Thiergart T."/>
            <person name="Pickel B."/>
            <person name="Atanasova L."/>
            <person name="Karlsson M."/>
            <person name="Huettel B."/>
            <person name="Barry K.W."/>
            <person name="Haridas S."/>
            <person name="Chen C."/>
            <person name="Bauer D."/>
            <person name="Andreopoulos W."/>
            <person name="Pangilinan J."/>
            <person name="LaButti K."/>
            <person name="Riley R."/>
            <person name="Lipzen A."/>
            <person name="Clum A."/>
            <person name="Drula E."/>
            <person name="Henrissat B."/>
            <person name="Kohler A."/>
            <person name="Grigoriev I.V."/>
            <person name="Martin F.M."/>
            <person name="Hacquard S."/>
        </authorList>
    </citation>
    <scope>NUCLEOTIDE SEQUENCE</scope>
    <source>
        <strain evidence="25">MPI-CAGE-AT-0016</strain>
    </source>
</reference>
<evidence type="ECO:0000259" key="24">
    <source>
        <dbReference type="SMART" id="SM00831"/>
    </source>
</evidence>
<evidence type="ECO:0000256" key="16">
    <source>
        <dbReference type="ARBA" id="ARBA00023136"/>
    </source>
</evidence>
<evidence type="ECO:0000313" key="26">
    <source>
        <dbReference type="Proteomes" id="UP000813385"/>
    </source>
</evidence>
<comment type="caution">
    <text evidence="25">The sequence shown here is derived from an EMBL/GenBank/DDBJ whole genome shotgun (WGS) entry which is preliminary data.</text>
</comment>
<dbReference type="OrthoDB" id="3352408at2759"/>
<evidence type="ECO:0000256" key="7">
    <source>
        <dbReference type="ARBA" id="ARBA00022723"/>
    </source>
</evidence>
<dbReference type="SUPFAM" id="SSF81653">
    <property type="entry name" value="Calcium ATPase, transduction domain A"/>
    <property type="match status" value="1"/>
</dbReference>
<keyword evidence="7" id="KW-0479">Metal-binding</keyword>
<evidence type="ECO:0000256" key="20">
    <source>
        <dbReference type="ARBA" id="ARBA00048599"/>
    </source>
</evidence>
<dbReference type="AlphaFoldDB" id="A0A8K0X8M8"/>
<dbReference type="NCBIfam" id="TIGR01523">
    <property type="entry name" value="ATPase-IID_K-Na"/>
    <property type="match status" value="1"/>
</dbReference>
<keyword evidence="10" id="KW-0460">Magnesium</keyword>
<dbReference type="Proteomes" id="UP000813385">
    <property type="component" value="Unassembled WGS sequence"/>
</dbReference>
<feature type="domain" description="Cation-transporting P-type ATPase N-terminal" evidence="24">
    <location>
        <begin position="25"/>
        <end position="99"/>
    </location>
</feature>
<dbReference type="Gene3D" id="3.40.1110.10">
    <property type="entry name" value="Calcium-transporting ATPase, cytoplasmic domain N"/>
    <property type="match status" value="1"/>
</dbReference>
<dbReference type="GO" id="GO:0016887">
    <property type="term" value="F:ATP hydrolysis activity"/>
    <property type="evidence" value="ECO:0007669"/>
    <property type="project" value="InterPro"/>
</dbReference>
<feature type="compositionally biased region" description="Polar residues" evidence="22">
    <location>
        <begin position="9"/>
        <end position="20"/>
    </location>
</feature>
<dbReference type="InterPro" id="IPR004014">
    <property type="entry name" value="ATPase_P-typ_cation-transptr_N"/>
</dbReference>
<evidence type="ECO:0000256" key="22">
    <source>
        <dbReference type="SAM" id="MobiDB-lite"/>
    </source>
</evidence>
<evidence type="ECO:0000256" key="5">
    <source>
        <dbReference type="ARBA" id="ARBA00022538"/>
    </source>
</evidence>
<evidence type="ECO:0000256" key="19">
    <source>
        <dbReference type="ARBA" id="ARBA00035029"/>
    </source>
</evidence>
<name>A0A8K0X8M8_9PEZI</name>
<dbReference type="NCBIfam" id="TIGR01494">
    <property type="entry name" value="ATPase_P-type"/>
    <property type="match status" value="2"/>
</dbReference>
<dbReference type="InterPro" id="IPR023299">
    <property type="entry name" value="ATPase_P-typ_cyto_dom_N"/>
</dbReference>
<evidence type="ECO:0000256" key="13">
    <source>
        <dbReference type="ARBA" id="ARBA00022989"/>
    </source>
</evidence>
<dbReference type="SFLD" id="SFLDG00002">
    <property type="entry name" value="C1.7:_P-type_atpase_like"/>
    <property type="match status" value="1"/>
</dbReference>
<keyword evidence="13 23" id="KW-1133">Transmembrane helix</keyword>
<keyword evidence="14" id="KW-0915">Sodium</keyword>
<dbReference type="InterPro" id="IPR001757">
    <property type="entry name" value="P_typ_ATPase"/>
</dbReference>
<dbReference type="Pfam" id="PF08282">
    <property type="entry name" value="Hydrolase_3"/>
    <property type="match status" value="1"/>
</dbReference>
<dbReference type="SUPFAM" id="SSF81665">
    <property type="entry name" value="Calcium ATPase, transmembrane domain M"/>
    <property type="match status" value="1"/>
</dbReference>
<feature type="transmembrane region" description="Helical" evidence="23">
    <location>
        <begin position="328"/>
        <end position="353"/>
    </location>
</feature>
<keyword evidence="17" id="KW-0739">Sodium transport</keyword>
<keyword evidence="26" id="KW-1185">Reference proteome</keyword>
<keyword evidence="11" id="KW-0630">Potassium</keyword>
<dbReference type="GO" id="GO:0046872">
    <property type="term" value="F:metal ion binding"/>
    <property type="evidence" value="ECO:0007669"/>
    <property type="project" value="UniProtKB-KW"/>
</dbReference>
<comment type="subcellular location">
    <subcellularLocation>
        <location evidence="2">Cell membrane</location>
        <topology evidence="2">Multi-pass membrane protein</topology>
    </subcellularLocation>
</comment>
<feature type="transmembrane region" description="Helical" evidence="23">
    <location>
        <begin position="301"/>
        <end position="322"/>
    </location>
</feature>
<evidence type="ECO:0000256" key="14">
    <source>
        <dbReference type="ARBA" id="ARBA00023053"/>
    </source>
</evidence>
<comment type="catalytic activity">
    <reaction evidence="21">
        <text>Na(+)(in) + ATP + H2O = Na(+)(out) + ADP + phosphate + H(+)</text>
        <dbReference type="Rhea" id="RHEA:14633"/>
        <dbReference type="ChEBI" id="CHEBI:15377"/>
        <dbReference type="ChEBI" id="CHEBI:15378"/>
        <dbReference type="ChEBI" id="CHEBI:29101"/>
        <dbReference type="ChEBI" id="CHEBI:30616"/>
        <dbReference type="ChEBI" id="CHEBI:43474"/>
        <dbReference type="ChEBI" id="CHEBI:456216"/>
        <dbReference type="EC" id="7.2.2.3"/>
    </reaction>
    <physiologicalReaction direction="left-to-right" evidence="21">
        <dbReference type="Rhea" id="RHEA:14634"/>
    </physiologicalReaction>
</comment>
<comment type="cofactor">
    <cofactor evidence="1">
        <name>Mg(2+)</name>
        <dbReference type="ChEBI" id="CHEBI:18420"/>
    </cofactor>
</comment>
<accession>A0A8K0X8M8</accession>
<dbReference type="Gene3D" id="1.20.1110.10">
    <property type="entry name" value="Calcium-transporting ATPase, transmembrane domain"/>
    <property type="match status" value="2"/>
</dbReference>
<dbReference type="GO" id="GO:0006813">
    <property type="term" value="P:potassium ion transport"/>
    <property type="evidence" value="ECO:0007669"/>
    <property type="project" value="UniProtKB-KW"/>
</dbReference>
<evidence type="ECO:0000256" key="3">
    <source>
        <dbReference type="ARBA" id="ARBA00022448"/>
    </source>
</evidence>
<dbReference type="SUPFAM" id="SSF56784">
    <property type="entry name" value="HAD-like"/>
    <property type="match status" value="1"/>
</dbReference>
<feature type="transmembrane region" description="Helical" evidence="23">
    <location>
        <begin position="792"/>
        <end position="813"/>
    </location>
</feature>
<dbReference type="Pfam" id="PF00122">
    <property type="entry name" value="E1-E2_ATPase"/>
    <property type="match status" value="1"/>
</dbReference>
<dbReference type="Gene3D" id="3.40.50.1000">
    <property type="entry name" value="HAD superfamily/HAD-like"/>
    <property type="match status" value="1"/>
</dbReference>
<keyword evidence="8" id="KW-0547">Nucleotide-binding</keyword>
<keyword evidence="6 23" id="KW-0812">Transmembrane</keyword>
<evidence type="ECO:0000256" key="11">
    <source>
        <dbReference type="ARBA" id="ARBA00022958"/>
    </source>
</evidence>
<organism evidence="25 26">
    <name type="scientific">Plectosphaerella cucumerina</name>
    <dbReference type="NCBI Taxonomy" id="40658"/>
    <lineage>
        <taxon>Eukaryota</taxon>
        <taxon>Fungi</taxon>
        <taxon>Dikarya</taxon>
        <taxon>Ascomycota</taxon>
        <taxon>Pezizomycotina</taxon>
        <taxon>Sordariomycetes</taxon>
        <taxon>Hypocreomycetidae</taxon>
        <taxon>Glomerellales</taxon>
        <taxon>Plectosphaerellaceae</taxon>
        <taxon>Plectosphaerella</taxon>
    </lineage>
</organism>
<comment type="catalytic activity">
    <reaction evidence="20">
        <text>K(+)(in) + ATP + H2O = K(+)(out) + ADP + phosphate + H(+)</text>
        <dbReference type="Rhea" id="RHEA:75815"/>
        <dbReference type="ChEBI" id="CHEBI:15377"/>
        <dbReference type="ChEBI" id="CHEBI:15378"/>
        <dbReference type="ChEBI" id="CHEBI:29103"/>
        <dbReference type="ChEBI" id="CHEBI:30616"/>
        <dbReference type="ChEBI" id="CHEBI:43474"/>
        <dbReference type="ChEBI" id="CHEBI:456216"/>
    </reaction>
</comment>
<dbReference type="InterPro" id="IPR018303">
    <property type="entry name" value="ATPase_P-typ_P_site"/>
</dbReference>
<dbReference type="SUPFAM" id="SSF81660">
    <property type="entry name" value="Metal cation-transporting ATPase, ATP-binding domain N"/>
    <property type="match status" value="1"/>
</dbReference>
<dbReference type="InterPro" id="IPR006068">
    <property type="entry name" value="ATPase_P-typ_cation-transptr_C"/>
</dbReference>
<evidence type="ECO:0000313" key="25">
    <source>
        <dbReference type="EMBL" id="KAH7369166.1"/>
    </source>
</evidence>
<evidence type="ECO:0000256" key="4">
    <source>
        <dbReference type="ARBA" id="ARBA00022475"/>
    </source>
</evidence>
<dbReference type="EC" id="7.2.2.3" evidence="19"/>
<evidence type="ECO:0000256" key="23">
    <source>
        <dbReference type="SAM" id="Phobius"/>
    </source>
</evidence>
<dbReference type="PRINTS" id="PR00121">
    <property type="entry name" value="NAKATPASE"/>
</dbReference>
<dbReference type="PRINTS" id="PR00119">
    <property type="entry name" value="CATATPASE"/>
</dbReference>
<dbReference type="FunFam" id="1.20.1110.10:FF:000015">
    <property type="entry name" value="Sodium ion P-type ATPase"/>
    <property type="match status" value="1"/>
</dbReference>
<dbReference type="InterPro" id="IPR059000">
    <property type="entry name" value="ATPase_P-type_domA"/>
</dbReference>
<evidence type="ECO:0000256" key="1">
    <source>
        <dbReference type="ARBA" id="ARBA00001946"/>
    </source>
</evidence>
<dbReference type="CDD" id="cd02086">
    <property type="entry name" value="P-type_ATPase_Na_ENA"/>
    <property type="match status" value="1"/>
</dbReference>
<dbReference type="GO" id="GO:0008554">
    <property type="term" value="F:P-type sodium transporter activity"/>
    <property type="evidence" value="ECO:0007669"/>
    <property type="project" value="UniProtKB-EC"/>
</dbReference>
<dbReference type="GO" id="GO:0005886">
    <property type="term" value="C:plasma membrane"/>
    <property type="evidence" value="ECO:0007669"/>
    <property type="project" value="UniProtKB-SubCell"/>
</dbReference>
<dbReference type="PANTHER" id="PTHR42861">
    <property type="entry name" value="CALCIUM-TRANSPORTING ATPASE"/>
    <property type="match status" value="1"/>
</dbReference>
<keyword evidence="15" id="KW-0406">Ion transport</keyword>
<dbReference type="PROSITE" id="PS00154">
    <property type="entry name" value="ATPASE_E1_E2"/>
    <property type="match status" value="1"/>
</dbReference>
<dbReference type="InterPro" id="IPR036412">
    <property type="entry name" value="HAD-like_sf"/>
</dbReference>
<dbReference type="FunFam" id="3.40.50.1000:FF:000047">
    <property type="entry name" value="Sodium P-type ATPase"/>
    <property type="match status" value="1"/>
</dbReference>
<dbReference type="InterPro" id="IPR006414">
    <property type="entry name" value="P-type_ATPase_IID"/>
</dbReference>
<feature type="transmembrane region" description="Helical" evidence="23">
    <location>
        <begin position="968"/>
        <end position="986"/>
    </location>
</feature>
<keyword evidence="16 23" id="KW-0472">Membrane</keyword>
<evidence type="ECO:0000256" key="8">
    <source>
        <dbReference type="ARBA" id="ARBA00022741"/>
    </source>
</evidence>
<protein>
    <recommendedName>
        <fullName evidence="19">P-type Na(+) transporter</fullName>
        <ecNumber evidence="19">7.2.2.3</ecNumber>
    </recommendedName>
</protein>
<feature type="region of interest" description="Disordered" evidence="22">
    <location>
        <begin position="1058"/>
        <end position="1097"/>
    </location>
</feature>
<evidence type="ECO:0000256" key="10">
    <source>
        <dbReference type="ARBA" id="ARBA00022842"/>
    </source>
</evidence>
<keyword evidence="12" id="KW-1278">Translocase</keyword>
<feature type="transmembrane region" description="Helical" evidence="23">
    <location>
        <begin position="998"/>
        <end position="1020"/>
    </location>
</feature>
<feature type="transmembrane region" description="Helical" evidence="23">
    <location>
        <begin position="74"/>
        <end position="93"/>
    </location>
</feature>
<dbReference type="GO" id="GO:0005524">
    <property type="term" value="F:ATP binding"/>
    <property type="evidence" value="ECO:0007669"/>
    <property type="project" value="UniProtKB-KW"/>
</dbReference>
<dbReference type="FunFam" id="3.40.50.1000:FF:000001">
    <property type="entry name" value="Phospholipid-transporting ATPase IC"/>
    <property type="match status" value="1"/>
</dbReference>
<dbReference type="EMBL" id="JAGPXD010000002">
    <property type="protein sequence ID" value="KAH7369166.1"/>
    <property type="molecule type" value="Genomic_DNA"/>
</dbReference>
<sequence length="1097" mass="119844">MGGTELDESVTNHVSGQANKPLSRPPHALSIEQVVEELKANPEDGLTDSDAKGRLEEYGKNQFGEEKGVQPVKILVAQVANAMTLVLILAMGASFGIESWIEGGVVTGVILLNIIVGFQQEFKAAKTMDSLRSLSSPTASAVRDGSNITVPTVEIVPGDMVELKTGDTIPADVRIIEAVNFETNEALLTGESLPVRKEPTQTFNDDTGPGDRLNVAYSSSTVTKGRARGIVFATGMYTEIGQIAAALRGKTSRRRPVKRKDDGTASPGRYLQAGVLTATDAVGVFLGVNVGTPLQRKLSQLALLLFGIAVVCAIIVMAANDFRGEQEVIIYAVATGLSMIPASLVVVLTITMAAGTKRMVQRHVIVRNLKSLEALGGVTNICSDKTGTLTQGNMVVRKAWIPGVGTFSVKDATEPFNPTKGSLSSRADEPRNIAFQAEGAEGDIMENPGDHVNSSKTLETYMNVASLANLATVHQNKEGEWHARGDPTEIAIQVFASRFNWNRLRLSGEGNRWNQIAEFPFDSDVKKMSVVFSDAQENKNWLFTKGAVERVISSCPKIQVGNEVVELTKETEGQILNNMESLARLGLRVLAFATKEDIGPVDGHENLDRALYEHDLTFRGLIGLYDPPRPESGPSVAMFHEAGVSVHMLTGDHPETARAIALEVGILPTRMNEIAADVAKTMVMAAHDFDKLTDEEIDELPRLPLVVARCAPQTKVRMIEALHRRERFVAMTGDGVNDSPSLKRADVGIAMGQAGSDVAKEASDIVLTDDNFASILNAVEEGRRMFDNIQKFVLHVLAQNIAQACVLLIGLAFKDSSGLSVFPLAPVQVMWIIMITSGLPDMGLGFEIAAPDIMQRPPQNLKQGVFTPELMCDMLAYGLWTAALCMGSFLVVMFGFGDGDFGENCNRDWSPGCDTVFRARATCFASLTWQSLFLAWEMINMRRSFFRMVPKSKKYFTQWMHDVWRNKLLFSAVVFGFITVFPLNYIPTLNTVVFKHSAITWEWAVVFIAAILFFVGIEFYKWLKRVFFRRQAAKKTAGITDVEGRVFGVYYDLGGVDYKSKDNSGTPSPNNGEKVLSEKPAAEQPVANRPTKDIEAQ</sequence>
<keyword evidence="9" id="KW-0067">ATP-binding</keyword>
<feature type="region of interest" description="Disordered" evidence="22">
    <location>
        <begin position="1"/>
        <end position="26"/>
    </location>
</feature>
<dbReference type="Gene3D" id="2.70.150.10">
    <property type="entry name" value="Calcium-transporting ATPase, cytoplasmic transduction domain A"/>
    <property type="match status" value="1"/>
</dbReference>
<proteinExistence type="inferred from homology"/>
<feature type="transmembrane region" description="Helical" evidence="23">
    <location>
        <begin position="917"/>
        <end position="939"/>
    </location>
</feature>
<dbReference type="Pfam" id="PF00689">
    <property type="entry name" value="Cation_ATPase_C"/>
    <property type="match status" value="1"/>
</dbReference>
<evidence type="ECO:0000256" key="9">
    <source>
        <dbReference type="ARBA" id="ARBA00022840"/>
    </source>
</evidence>
<evidence type="ECO:0000256" key="12">
    <source>
        <dbReference type="ARBA" id="ARBA00022967"/>
    </source>
</evidence>
<dbReference type="FunFam" id="1.20.1110.10:FF:000020">
    <property type="entry name" value="Sodium ion P-type ATPase"/>
    <property type="match status" value="1"/>
</dbReference>
<evidence type="ECO:0000256" key="17">
    <source>
        <dbReference type="ARBA" id="ARBA00023201"/>
    </source>
</evidence>
<dbReference type="FunFam" id="3.40.1110.10:FF:000039">
    <property type="entry name" value="Sodium P-type ATPase"/>
    <property type="match status" value="1"/>
</dbReference>
<dbReference type="InterPro" id="IPR044492">
    <property type="entry name" value="P_typ_ATPase_HD_dom"/>
</dbReference>
<evidence type="ECO:0000256" key="18">
    <source>
        <dbReference type="ARBA" id="ARBA00035017"/>
    </source>
</evidence>
<keyword evidence="5" id="KW-0633">Potassium transport</keyword>
<keyword evidence="3" id="KW-0813">Transport</keyword>
<dbReference type="InterPro" id="IPR008250">
    <property type="entry name" value="ATPase_P-typ_transduc_dom_A_sf"/>
</dbReference>
<evidence type="ECO:0000256" key="2">
    <source>
        <dbReference type="ARBA" id="ARBA00004651"/>
    </source>
</evidence>
<comment type="similarity">
    <text evidence="18">Belongs to the cation transport ATPase (P-type) (TC 3.A.3) family. Type IID subfamily.</text>
</comment>
<evidence type="ECO:0000256" key="15">
    <source>
        <dbReference type="ARBA" id="ARBA00023065"/>
    </source>
</evidence>
<gene>
    <name evidence="25" type="ORF">B0T11DRAFT_223370</name>
</gene>
<dbReference type="SFLD" id="SFLDS00003">
    <property type="entry name" value="Haloacid_Dehalogenase"/>
    <property type="match status" value="1"/>
</dbReference>
<evidence type="ECO:0000256" key="6">
    <source>
        <dbReference type="ARBA" id="ARBA00022692"/>
    </source>
</evidence>
<dbReference type="InterPro" id="IPR023298">
    <property type="entry name" value="ATPase_P-typ_TM_dom_sf"/>
</dbReference>
<evidence type="ECO:0000256" key="21">
    <source>
        <dbReference type="ARBA" id="ARBA00049499"/>
    </source>
</evidence>
<dbReference type="Pfam" id="PF13246">
    <property type="entry name" value="Cation_ATPase"/>
    <property type="match status" value="1"/>
</dbReference>
<dbReference type="Pfam" id="PF00690">
    <property type="entry name" value="Cation_ATPase_N"/>
    <property type="match status" value="1"/>
</dbReference>
<keyword evidence="4" id="KW-1003">Cell membrane</keyword>
<feature type="transmembrane region" description="Helical" evidence="23">
    <location>
        <begin position="829"/>
        <end position="853"/>
    </location>
</feature>
<feature type="transmembrane region" description="Helical" evidence="23">
    <location>
        <begin position="874"/>
        <end position="897"/>
    </location>
</feature>
<dbReference type="InterPro" id="IPR023214">
    <property type="entry name" value="HAD_sf"/>
</dbReference>
<dbReference type="SMART" id="SM00831">
    <property type="entry name" value="Cation_ATPase_N"/>
    <property type="match status" value="1"/>
</dbReference>
<dbReference type="SFLD" id="SFLDF00027">
    <property type="entry name" value="p-type_atpase"/>
    <property type="match status" value="1"/>
</dbReference>